<feature type="region of interest" description="Disordered" evidence="1">
    <location>
        <begin position="93"/>
        <end position="183"/>
    </location>
</feature>
<protein>
    <recommendedName>
        <fullName evidence="4">SAGA-associated factor 11</fullName>
    </recommendedName>
</protein>
<name>A0A4Y9ZM93_9AGAM</name>
<reference evidence="2 3" key="1">
    <citation type="submission" date="2019-02" db="EMBL/GenBank/DDBJ databases">
        <title>Genome sequencing of the rare red list fungi Hericium alpestre (H. flagellum).</title>
        <authorList>
            <person name="Buettner E."/>
            <person name="Kellner H."/>
        </authorList>
    </citation>
    <scope>NUCLEOTIDE SEQUENCE [LARGE SCALE GENOMIC DNA]</scope>
    <source>
        <strain evidence="2 3">DSM 108284</strain>
    </source>
</reference>
<evidence type="ECO:0008006" key="4">
    <source>
        <dbReference type="Google" id="ProtNLM"/>
    </source>
</evidence>
<feature type="compositionally biased region" description="Low complexity" evidence="1">
    <location>
        <begin position="125"/>
        <end position="139"/>
    </location>
</feature>
<proteinExistence type="predicted"/>
<dbReference type="AlphaFoldDB" id="A0A4Y9ZM93"/>
<gene>
    <name evidence="2" type="ORF">EWM64_g9062</name>
</gene>
<evidence type="ECO:0000313" key="3">
    <source>
        <dbReference type="Proteomes" id="UP000298061"/>
    </source>
</evidence>
<organism evidence="2 3">
    <name type="scientific">Hericium alpestre</name>
    <dbReference type="NCBI Taxonomy" id="135208"/>
    <lineage>
        <taxon>Eukaryota</taxon>
        <taxon>Fungi</taxon>
        <taxon>Dikarya</taxon>
        <taxon>Basidiomycota</taxon>
        <taxon>Agaricomycotina</taxon>
        <taxon>Agaricomycetes</taxon>
        <taxon>Russulales</taxon>
        <taxon>Hericiaceae</taxon>
        <taxon>Hericium</taxon>
    </lineage>
</organism>
<dbReference type="Proteomes" id="UP000298061">
    <property type="component" value="Unassembled WGS sequence"/>
</dbReference>
<accession>A0A4Y9ZM93</accession>
<evidence type="ECO:0000313" key="2">
    <source>
        <dbReference type="EMBL" id="TFY74951.1"/>
    </source>
</evidence>
<sequence length="212" mass="22018">MVDDVVMDAALQSHQEVARNRAVCEVWASACVELGGIGSAGCAGDVASGNARGGEGCGHEHADGEGWDHLSGMASNRYASHLSSCMGLGTGARRGAARSVNVKPKVGESARSASPYLGSESGNVSDDSGPPQSQSQQAAPKKKGRPPKKKDEGEAALNRKRPGSPQVSPNKNKKQKTNGQCSCTRIDRLLTSLLRITSIPNPPPPTPNDLPI</sequence>
<keyword evidence="3" id="KW-1185">Reference proteome</keyword>
<dbReference type="EMBL" id="SFCI01001789">
    <property type="protein sequence ID" value="TFY74951.1"/>
    <property type="molecule type" value="Genomic_DNA"/>
</dbReference>
<evidence type="ECO:0000256" key="1">
    <source>
        <dbReference type="SAM" id="MobiDB-lite"/>
    </source>
</evidence>
<comment type="caution">
    <text evidence="2">The sequence shown here is derived from an EMBL/GenBank/DDBJ whole genome shotgun (WGS) entry which is preliminary data.</text>
</comment>
<dbReference type="STRING" id="135208.A0A4Y9ZM93"/>
<dbReference type="OrthoDB" id="21557at2759"/>